<gene>
    <name evidence="1" type="ORF">FDK13_06035</name>
</gene>
<dbReference type="Proteomes" id="UP000304900">
    <property type="component" value="Unassembled WGS sequence"/>
</dbReference>
<evidence type="ECO:0000313" key="2">
    <source>
        <dbReference type="Proteomes" id="UP000304900"/>
    </source>
</evidence>
<dbReference type="RefSeq" id="WP_137339083.1">
    <property type="nucleotide sequence ID" value="NZ_BSQH01000011.1"/>
</dbReference>
<keyword evidence="2" id="KW-1185">Reference proteome</keyword>
<reference evidence="1 2" key="1">
    <citation type="submission" date="2019-05" db="EMBL/GenBank/DDBJ databases">
        <title>Dyadobacter AR-3-8 sp. nov., isolated from arctic soil.</title>
        <authorList>
            <person name="Chaudhary D.K."/>
        </authorList>
    </citation>
    <scope>NUCLEOTIDE SEQUENCE [LARGE SCALE GENOMIC DNA]</scope>
    <source>
        <strain evidence="1 2">AR-3-8</strain>
    </source>
</reference>
<protein>
    <submittedName>
        <fullName evidence="1">Uncharacterized protein</fullName>
    </submittedName>
</protein>
<accession>A0A4U6DAQ8</accession>
<organism evidence="1 2">
    <name type="scientific">Dyadobacter frigoris</name>
    <dbReference type="NCBI Taxonomy" id="2576211"/>
    <lineage>
        <taxon>Bacteria</taxon>
        <taxon>Pseudomonadati</taxon>
        <taxon>Bacteroidota</taxon>
        <taxon>Cytophagia</taxon>
        <taxon>Cytophagales</taxon>
        <taxon>Spirosomataceae</taxon>
        <taxon>Dyadobacter</taxon>
    </lineage>
</organism>
<sequence>MGFTVISKTKIQQGIRSREFVEGVHARKLALPNIALIEEGMMISKVAGQWDSFELVLETVELLTRVIETKARKMT</sequence>
<name>A0A4U6DAQ8_9BACT</name>
<dbReference type="AlphaFoldDB" id="A0A4U6DAQ8"/>
<proteinExistence type="predicted"/>
<evidence type="ECO:0000313" key="1">
    <source>
        <dbReference type="EMBL" id="TKT93407.1"/>
    </source>
</evidence>
<dbReference type="EMBL" id="SZVO01000002">
    <property type="protein sequence ID" value="TKT93407.1"/>
    <property type="molecule type" value="Genomic_DNA"/>
</dbReference>
<comment type="caution">
    <text evidence="1">The sequence shown here is derived from an EMBL/GenBank/DDBJ whole genome shotgun (WGS) entry which is preliminary data.</text>
</comment>